<feature type="region of interest" description="Disordered" evidence="1">
    <location>
        <begin position="1"/>
        <end position="26"/>
    </location>
</feature>
<dbReference type="EMBL" id="JAUCMX010000028">
    <property type="protein sequence ID" value="KAK3508118.1"/>
    <property type="molecule type" value="Genomic_DNA"/>
</dbReference>
<keyword evidence="3" id="KW-1185">Reference proteome</keyword>
<feature type="compositionally biased region" description="Basic and acidic residues" evidence="1">
    <location>
        <begin position="1"/>
        <end position="11"/>
    </location>
</feature>
<proteinExistence type="predicted"/>
<reference evidence="2" key="1">
    <citation type="submission" date="2023-06" db="EMBL/GenBank/DDBJ databases">
        <title>Male Hemibagrus guttatus genome.</title>
        <authorList>
            <person name="Bian C."/>
        </authorList>
    </citation>
    <scope>NUCLEOTIDE SEQUENCE</scope>
    <source>
        <strain evidence="2">Male_cb2023</strain>
        <tissue evidence="2">Muscle</tissue>
    </source>
</reference>
<sequence length="107" mass="11846">FLPPKEEECGPPKHTAQTAEISDREDEKPAIILDYKHNKECVPITRSTLPGCLTRNKRRVFPQQLRKLLETSQIQRREQLPHTAASAALVKAVQGDGSSSVLCEAAA</sequence>
<feature type="non-terminal residue" evidence="2">
    <location>
        <position position="1"/>
    </location>
</feature>
<gene>
    <name evidence="2" type="ORF">QTP70_014513</name>
</gene>
<feature type="non-terminal residue" evidence="2">
    <location>
        <position position="107"/>
    </location>
</feature>
<name>A0AAE0PVL6_9TELE</name>
<dbReference type="AlphaFoldDB" id="A0AAE0PVL6"/>
<accession>A0AAE0PVL6</accession>
<organism evidence="2 3">
    <name type="scientific">Hemibagrus guttatus</name>
    <dbReference type="NCBI Taxonomy" id="175788"/>
    <lineage>
        <taxon>Eukaryota</taxon>
        <taxon>Metazoa</taxon>
        <taxon>Chordata</taxon>
        <taxon>Craniata</taxon>
        <taxon>Vertebrata</taxon>
        <taxon>Euteleostomi</taxon>
        <taxon>Actinopterygii</taxon>
        <taxon>Neopterygii</taxon>
        <taxon>Teleostei</taxon>
        <taxon>Ostariophysi</taxon>
        <taxon>Siluriformes</taxon>
        <taxon>Bagridae</taxon>
        <taxon>Hemibagrus</taxon>
    </lineage>
</organism>
<evidence type="ECO:0000313" key="3">
    <source>
        <dbReference type="Proteomes" id="UP001274896"/>
    </source>
</evidence>
<comment type="caution">
    <text evidence="2">The sequence shown here is derived from an EMBL/GenBank/DDBJ whole genome shotgun (WGS) entry which is preliminary data.</text>
</comment>
<evidence type="ECO:0000313" key="2">
    <source>
        <dbReference type="EMBL" id="KAK3508118.1"/>
    </source>
</evidence>
<dbReference type="Proteomes" id="UP001274896">
    <property type="component" value="Unassembled WGS sequence"/>
</dbReference>
<evidence type="ECO:0000256" key="1">
    <source>
        <dbReference type="SAM" id="MobiDB-lite"/>
    </source>
</evidence>
<protein>
    <submittedName>
        <fullName evidence="2">Uncharacterized protein</fullName>
    </submittedName>
</protein>